<proteinExistence type="predicted"/>
<sequence length="78" mass="8553">MLKTSKSITVTGQSFINGVQVAHMQATINTDGTSNGSITKNIINQELYNKNKADVRVDMDTFEEEVYEIEDGLVGGNE</sequence>
<dbReference type="EMBL" id="CP059378">
    <property type="protein sequence ID" value="QLY81937.1"/>
    <property type="molecule type" value="Genomic_DNA"/>
</dbReference>
<dbReference type="KEGG" id="cint:HZF06_10230"/>
<evidence type="ECO:0008006" key="3">
    <source>
        <dbReference type="Google" id="ProtNLM"/>
    </source>
</evidence>
<organism evidence="1 2">
    <name type="scientific">Clostridium intestinale</name>
    <dbReference type="NCBI Taxonomy" id="36845"/>
    <lineage>
        <taxon>Bacteria</taxon>
        <taxon>Bacillati</taxon>
        <taxon>Bacillota</taxon>
        <taxon>Clostridia</taxon>
        <taxon>Eubacteriales</taxon>
        <taxon>Clostridiaceae</taxon>
        <taxon>Clostridium</taxon>
    </lineage>
</organism>
<name>A0A7D6VVC3_9CLOT</name>
<gene>
    <name evidence="1" type="ORF">HZF06_10230</name>
</gene>
<evidence type="ECO:0000313" key="1">
    <source>
        <dbReference type="EMBL" id="QLY81937.1"/>
    </source>
</evidence>
<dbReference type="AlphaFoldDB" id="A0A7D6VVC3"/>
<accession>A0A7D6VVC3</accession>
<dbReference type="Proteomes" id="UP000512286">
    <property type="component" value="Chromosome"/>
</dbReference>
<reference evidence="1 2" key="1">
    <citation type="submission" date="2020-07" db="EMBL/GenBank/DDBJ databases">
        <title>Electron transfer.</title>
        <authorList>
            <person name="Huang L."/>
            <person name="Liu X."/>
            <person name="Zhou S."/>
        </authorList>
    </citation>
    <scope>NUCLEOTIDE SEQUENCE [LARGE SCALE GENOMIC DNA]</scope>
    <source>
        <strain evidence="1 2">Lx1</strain>
    </source>
</reference>
<dbReference type="RefSeq" id="WP_181603433.1">
    <property type="nucleotide sequence ID" value="NZ_CP059378.1"/>
</dbReference>
<evidence type="ECO:0000313" key="2">
    <source>
        <dbReference type="Proteomes" id="UP000512286"/>
    </source>
</evidence>
<protein>
    <recommendedName>
        <fullName evidence="3">Prophage protein</fullName>
    </recommendedName>
</protein>